<keyword evidence="1" id="KW-1133">Transmembrane helix</keyword>
<sequence>MSASAWRRRIGVLAIIPLLALGVSGIAAPPSGAAGTVGYVRLAHLSPDTPDVDVYLSSVAGGSPQVFPGVGYGTVSTYLTVPTGTYAVAMRTAGAPASDPPVLTTTVTVADGGAYTVAGVGTHAALGLKVIDDDLSLPPAGKAKVRIIQASLRAPALDVWLAGGSHIADGVAFATTTQYLDVTAGTWTVKAQGTSGGPTSTMRASLGAGNVYSLIVLDAKAGGLTSQLRSDALRSGRVPSGGVATGAGGSQHRNPLPAIGLVAAAIALVSGATIAVRRRAARR</sequence>
<gene>
    <name evidence="3" type="ORF">GCM10023322_60320</name>
</gene>
<feature type="transmembrane region" description="Helical" evidence="1">
    <location>
        <begin position="256"/>
        <end position="276"/>
    </location>
</feature>
<feature type="domain" description="DUF4397" evidence="2">
    <location>
        <begin position="39"/>
        <end position="159"/>
    </location>
</feature>
<evidence type="ECO:0000259" key="2">
    <source>
        <dbReference type="Pfam" id="PF14344"/>
    </source>
</evidence>
<dbReference type="Proteomes" id="UP001501570">
    <property type="component" value="Unassembled WGS sequence"/>
</dbReference>
<organism evidence="3 4">
    <name type="scientific">Rugosimonospora acidiphila</name>
    <dbReference type="NCBI Taxonomy" id="556531"/>
    <lineage>
        <taxon>Bacteria</taxon>
        <taxon>Bacillati</taxon>
        <taxon>Actinomycetota</taxon>
        <taxon>Actinomycetes</taxon>
        <taxon>Micromonosporales</taxon>
        <taxon>Micromonosporaceae</taxon>
        <taxon>Rugosimonospora</taxon>
    </lineage>
</organism>
<keyword evidence="4" id="KW-1185">Reference proteome</keyword>
<keyword evidence="1" id="KW-0812">Transmembrane</keyword>
<dbReference type="Pfam" id="PF14344">
    <property type="entry name" value="DUF4397"/>
    <property type="match status" value="1"/>
</dbReference>
<protein>
    <recommendedName>
        <fullName evidence="2">DUF4397 domain-containing protein</fullName>
    </recommendedName>
</protein>
<comment type="caution">
    <text evidence="3">The sequence shown here is derived from an EMBL/GenBank/DDBJ whole genome shotgun (WGS) entry which is preliminary data.</text>
</comment>
<reference evidence="4" key="1">
    <citation type="journal article" date="2019" name="Int. J. Syst. Evol. Microbiol.">
        <title>The Global Catalogue of Microorganisms (GCM) 10K type strain sequencing project: providing services to taxonomists for standard genome sequencing and annotation.</title>
        <authorList>
            <consortium name="The Broad Institute Genomics Platform"/>
            <consortium name="The Broad Institute Genome Sequencing Center for Infectious Disease"/>
            <person name="Wu L."/>
            <person name="Ma J."/>
        </authorList>
    </citation>
    <scope>NUCLEOTIDE SEQUENCE [LARGE SCALE GENOMIC DNA]</scope>
    <source>
        <strain evidence="4">JCM 18304</strain>
    </source>
</reference>
<dbReference type="EMBL" id="BAABJQ010000022">
    <property type="protein sequence ID" value="GAA5194876.1"/>
    <property type="molecule type" value="Genomic_DNA"/>
</dbReference>
<keyword evidence="1" id="KW-0472">Membrane</keyword>
<proteinExistence type="predicted"/>
<evidence type="ECO:0000313" key="4">
    <source>
        <dbReference type="Proteomes" id="UP001501570"/>
    </source>
</evidence>
<name>A0ABP9SFF9_9ACTN</name>
<accession>A0ABP9SFF9</accession>
<evidence type="ECO:0000313" key="3">
    <source>
        <dbReference type="EMBL" id="GAA5194876.1"/>
    </source>
</evidence>
<evidence type="ECO:0000256" key="1">
    <source>
        <dbReference type="SAM" id="Phobius"/>
    </source>
</evidence>
<dbReference type="RefSeq" id="WP_345635311.1">
    <property type="nucleotide sequence ID" value="NZ_BAABJQ010000022.1"/>
</dbReference>
<dbReference type="InterPro" id="IPR025510">
    <property type="entry name" value="DUF4397"/>
</dbReference>